<keyword evidence="2" id="KW-0812">Transmembrane</keyword>
<dbReference type="EMBL" id="JAUSWL010000004">
    <property type="protein sequence ID" value="MDQ0543619.1"/>
    <property type="molecule type" value="Genomic_DNA"/>
</dbReference>
<dbReference type="Proteomes" id="UP001223420">
    <property type="component" value="Unassembled WGS sequence"/>
</dbReference>
<proteinExistence type="predicted"/>
<evidence type="ECO:0000256" key="2">
    <source>
        <dbReference type="SAM" id="Phobius"/>
    </source>
</evidence>
<feature type="transmembrane region" description="Helical" evidence="2">
    <location>
        <begin position="384"/>
        <end position="403"/>
    </location>
</feature>
<name>A0AAJ1TRJ8_9HYPH</name>
<reference evidence="3" key="1">
    <citation type="submission" date="2023-07" db="EMBL/GenBank/DDBJ databases">
        <title>Genomic Encyclopedia of Type Strains, Phase IV (KMG-IV): sequencing the most valuable type-strain genomes for metagenomic binning, comparative biology and taxonomic classification.</title>
        <authorList>
            <person name="Goeker M."/>
        </authorList>
    </citation>
    <scope>NUCLEOTIDE SEQUENCE</scope>
    <source>
        <strain evidence="3">DSM 19569</strain>
    </source>
</reference>
<comment type="caution">
    <text evidence="3">The sequence shown here is derived from an EMBL/GenBank/DDBJ whole genome shotgun (WGS) entry which is preliminary data.</text>
</comment>
<gene>
    <name evidence="3" type="ORF">QO001_002548</name>
</gene>
<dbReference type="InterPro" id="IPR011852">
    <property type="entry name" value="TRAP_TAXI"/>
</dbReference>
<organism evidence="3 4">
    <name type="scientific">Methylobacterium brachiatum</name>
    <dbReference type="NCBI Taxonomy" id="269660"/>
    <lineage>
        <taxon>Bacteria</taxon>
        <taxon>Pseudomonadati</taxon>
        <taxon>Pseudomonadota</taxon>
        <taxon>Alphaproteobacteria</taxon>
        <taxon>Hyphomicrobiales</taxon>
        <taxon>Methylobacteriaceae</taxon>
        <taxon>Methylobacterium</taxon>
    </lineage>
</organism>
<dbReference type="PANTHER" id="PTHR42941">
    <property type="entry name" value="SLL1037 PROTEIN"/>
    <property type="match status" value="1"/>
</dbReference>
<dbReference type="AlphaFoldDB" id="A0AAJ1TRJ8"/>
<evidence type="ECO:0000256" key="1">
    <source>
        <dbReference type="SAM" id="MobiDB-lite"/>
    </source>
</evidence>
<sequence length="511" mass="55152">MERAQRDRLGHGPDQRPTPDLNHGPWRRRLRAAATIVMRREWLLVLLAFGLAAIAAGIVYLSRPTTLTVAVGPQDGAEAALIEAYASALDRSREDVRLKVVRFSDVRDSALALQRNRADLAVVRPDVFLPENGLTLAILHDEALVIAAPEASEIEDVPALARKRLGVVVRHGADLPFLTNLLSFYDLLPDSPMAEAPEADPATEAEIAAGHVQVVPLKIGEVTAAIAEKRVDAVAVIASPASKIAGAVVRAIELGSPERKIGFVSIPDGDAILQRFPELQAVTIPAGTFGGRPKRPDEEVRTVGASYRLMARGSVSRVAIASATQHLFEWRSRLAAAAPAAKLMKAPDFDTTVAATSARLPNHPGAVDYFEREQQTFLDRYEDYIYLLAFFGGTIGSGIAWIGQRLARKRRERIDIVLDRLLDIMREVRAATTTAELDAIAVETDGLVADVVCYARERSIDARTVSALILAVDGVHAAIADARRRANDSAPGAPGRPRTARLLALNLPAAE</sequence>
<dbReference type="Gene3D" id="3.40.190.10">
    <property type="entry name" value="Periplasmic binding protein-like II"/>
    <property type="match status" value="2"/>
</dbReference>
<keyword evidence="2" id="KW-0472">Membrane</keyword>
<dbReference type="SUPFAM" id="SSF53850">
    <property type="entry name" value="Periplasmic binding protein-like II"/>
    <property type="match status" value="1"/>
</dbReference>
<accession>A0AAJ1TRJ8</accession>
<feature type="transmembrane region" description="Helical" evidence="2">
    <location>
        <begin position="42"/>
        <end position="61"/>
    </location>
</feature>
<dbReference type="Pfam" id="PF16868">
    <property type="entry name" value="NMT1_3"/>
    <property type="match status" value="1"/>
</dbReference>
<feature type="region of interest" description="Disordered" evidence="1">
    <location>
        <begin position="1"/>
        <end position="24"/>
    </location>
</feature>
<evidence type="ECO:0000313" key="3">
    <source>
        <dbReference type="EMBL" id="MDQ0543619.1"/>
    </source>
</evidence>
<feature type="compositionally biased region" description="Basic and acidic residues" evidence="1">
    <location>
        <begin position="1"/>
        <end position="14"/>
    </location>
</feature>
<dbReference type="PANTHER" id="PTHR42941:SF1">
    <property type="entry name" value="SLL1037 PROTEIN"/>
    <property type="match status" value="1"/>
</dbReference>
<protein>
    <submittedName>
        <fullName evidence="3">TRAP-type uncharacterized transport system substrate-binding protein</fullName>
    </submittedName>
</protein>
<keyword evidence="2" id="KW-1133">Transmembrane helix</keyword>
<evidence type="ECO:0000313" key="4">
    <source>
        <dbReference type="Proteomes" id="UP001223420"/>
    </source>
</evidence>